<dbReference type="EMBL" id="BAABJO010000054">
    <property type="protein sequence ID" value="GAA5141603.1"/>
    <property type="molecule type" value="Genomic_DNA"/>
</dbReference>
<dbReference type="InterPro" id="IPR036086">
    <property type="entry name" value="ParB/Sulfiredoxin_sf"/>
</dbReference>
<evidence type="ECO:0000313" key="1">
    <source>
        <dbReference type="EMBL" id="GAA5141603.1"/>
    </source>
</evidence>
<gene>
    <name evidence="1" type="ORF">GCM10023320_80820</name>
</gene>
<accession>A0ABP9P6R7</accession>
<sequence length="179" mass="19747">MQFNQRFQPLTESSRLRLDRLANHVAHGGSVPPVRLLRIGELYFVLDGHHRIALTRASDKHAIAASVQPVCTVASVEFGLQREQLPLKAAERDFLRAVPLPDAATTQIRLPRPADYRALADRARQWCRFHGLDHGAEDAPLPPAAAAAWWHLAVRPDARSQPATPAALSAATYLAQPHD</sequence>
<dbReference type="SUPFAM" id="SSF110849">
    <property type="entry name" value="ParB/Sulfiredoxin"/>
    <property type="match status" value="1"/>
</dbReference>
<evidence type="ECO:0000313" key="2">
    <source>
        <dbReference type="Proteomes" id="UP001500804"/>
    </source>
</evidence>
<dbReference type="Proteomes" id="UP001500804">
    <property type="component" value="Unassembled WGS sequence"/>
</dbReference>
<reference evidence="2" key="1">
    <citation type="journal article" date="2019" name="Int. J. Syst. Evol. Microbiol.">
        <title>The Global Catalogue of Microorganisms (GCM) 10K type strain sequencing project: providing services to taxonomists for standard genome sequencing and annotation.</title>
        <authorList>
            <consortium name="The Broad Institute Genomics Platform"/>
            <consortium name="The Broad Institute Genome Sequencing Center for Infectious Disease"/>
            <person name="Wu L."/>
            <person name="Ma J."/>
        </authorList>
    </citation>
    <scope>NUCLEOTIDE SEQUENCE [LARGE SCALE GENOMIC DNA]</scope>
    <source>
        <strain evidence="2">JCM 18302</strain>
    </source>
</reference>
<protein>
    <recommendedName>
        <fullName evidence="3">ParB-like nuclease family protein</fullName>
    </recommendedName>
</protein>
<comment type="caution">
    <text evidence="1">The sequence shown here is derived from an EMBL/GenBank/DDBJ whole genome shotgun (WGS) entry which is preliminary data.</text>
</comment>
<evidence type="ECO:0008006" key="3">
    <source>
        <dbReference type="Google" id="ProtNLM"/>
    </source>
</evidence>
<proteinExistence type="predicted"/>
<keyword evidence="2" id="KW-1185">Reference proteome</keyword>
<name>A0ABP9P6R7_9PSEU</name>
<organism evidence="1 2">
    <name type="scientific">Pseudonocardia adelaidensis</name>
    <dbReference type="NCBI Taxonomy" id="648754"/>
    <lineage>
        <taxon>Bacteria</taxon>
        <taxon>Bacillati</taxon>
        <taxon>Actinomycetota</taxon>
        <taxon>Actinomycetes</taxon>
        <taxon>Pseudonocardiales</taxon>
        <taxon>Pseudonocardiaceae</taxon>
        <taxon>Pseudonocardia</taxon>
    </lineage>
</organism>